<comment type="caution">
    <text evidence="2">The sequence shown here is derived from an EMBL/GenBank/DDBJ whole genome shotgun (WGS) entry which is preliminary data.</text>
</comment>
<organism evidence="2 3">
    <name type="scientific">Clostridium rhizosphaerae</name>
    <dbReference type="NCBI Taxonomy" id="2803861"/>
    <lineage>
        <taxon>Bacteria</taxon>
        <taxon>Bacillati</taxon>
        <taxon>Bacillota</taxon>
        <taxon>Clostridia</taxon>
        <taxon>Eubacteriales</taxon>
        <taxon>Clostridiaceae</taxon>
        <taxon>Clostridium</taxon>
    </lineage>
</organism>
<keyword evidence="3" id="KW-1185">Reference proteome</keyword>
<evidence type="ECO:0000313" key="2">
    <source>
        <dbReference type="EMBL" id="MBL4937465.1"/>
    </source>
</evidence>
<dbReference type="Proteomes" id="UP000632377">
    <property type="component" value="Unassembled WGS sequence"/>
</dbReference>
<gene>
    <name evidence="2" type="ORF">JK636_17225</name>
</gene>
<keyword evidence="1" id="KW-0472">Membrane</keyword>
<proteinExistence type="predicted"/>
<evidence type="ECO:0000313" key="3">
    <source>
        <dbReference type="Proteomes" id="UP000632377"/>
    </source>
</evidence>
<dbReference type="RefSeq" id="WP_202750215.1">
    <property type="nucleotide sequence ID" value="NZ_JAESWC010000014.1"/>
</dbReference>
<dbReference type="EMBL" id="JAESWC010000014">
    <property type="protein sequence ID" value="MBL4937465.1"/>
    <property type="molecule type" value="Genomic_DNA"/>
</dbReference>
<protein>
    <recommendedName>
        <fullName evidence="4">DUF4179 domain-containing protein</fullName>
    </recommendedName>
</protein>
<feature type="transmembrane region" description="Helical" evidence="1">
    <location>
        <begin position="46"/>
        <end position="65"/>
    </location>
</feature>
<evidence type="ECO:0000256" key="1">
    <source>
        <dbReference type="SAM" id="Phobius"/>
    </source>
</evidence>
<keyword evidence="1" id="KW-1133">Transmembrane helix</keyword>
<keyword evidence="1" id="KW-0812">Transmembrane</keyword>
<name>A0ABS1TDT4_9CLOT</name>
<reference evidence="2 3" key="1">
    <citation type="submission" date="2021-01" db="EMBL/GenBank/DDBJ databases">
        <title>Genome public.</title>
        <authorList>
            <person name="Liu C."/>
            <person name="Sun Q."/>
        </authorList>
    </citation>
    <scope>NUCLEOTIDE SEQUENCE [LARGE SCALE GENOMIC DNA]</scope>
    <source>
        <strain evidence="2 3">YIM B02515</strain>
    </source>
</reference>
<sequence length="348" mass="39078">MKKSMLFKRVIDENIADKDLILKNVLNSSTRNSIANKRRTSRHVRLSFRFATTFLIIAAVLLFNFPNMSLIPNTKYAENNPDTGTTVKQKNDFMIVAYAASIDNSKTSPGIKVDPNTKNELKPNLKIQMPSGKIKRGNVKKSNGYEVNFEGGSLGLTSMGENIVNITYTSENGMLHYFDVELMKEMETKGELYICQIPVSVDLINPEMGYNSIKKAFSKLWASGDLDEFKNKYFNGKDINLDDYTIGFHGSPDTTGERRYMQIYNKENGRPPYFKEGLVVKATPGKVINWSPDNAMGILQKDGNILYEDLPADTITVSAEFNNGDIVTKTIKLSFNKDGNVIGELNEK</sequence>
<accession>A0ABS1TDT4</accession>
<evidence type="ECO:0008006" key="4">
    <source>
        <dbReference type="Google" id="ProtNLM"/>
    </source>
</evidence>